<organism evidence="12 13">
    <name type="scientific">Hypocrea atroviridis (strain ATCC 20476 / IMI 206040)</name>
    <name type="common">Trichoderma atroviride</name>
    <dbReference type="NCBI Taxonomy" id="452589"/>
    <lineage>
        <taxon>Eukaryota</taxon>
        <taxon>Fungi</taxon>
        <taxon>Dikarya</taxon>
        <taxon>Ascomycota</taxon>
        <taxon>Pezizomycotina</taxon>
        <taxon>Sordariomycetes</taxon>
        <taxon>Hypocreomycetidae</taxon>
        <taxon>Hypocreales</taxon>
        <taxon>Hypocreaceae</taxon>
        <taxon>Trichoderma</taxon>
    </lineage>
</organism>
<dbReference type="InterPro" id="IPR036187">
    <property type="entry name" value="DNA_mismatch_repair_MutS_sf"/>
</dbReference>
<feature type="compositionally biased region" description="Acidic residues" evidence="10">
    <location>
        <begin position="43"/>
        <end position="57"/>
    </location>
</feature>
<dbReference type="GO" id="GO:0005524">
    <property type="term" value="F:ATP binding"/>
    <property type="evidence" value="ECO:0007669"/>
    <property type="project" value="UniProtKB-KW"/>
</dbReference>
<reference evidence="12 13" key="1">
    <citation type="journal article" date="2011" name="Genome Biol.">
        <title>Comparative genome sequence analysis underscores mycoparasitism as the ancestral life style of Trichoderma.</title>
        <authorList>
            <person name="Kubicek C.P."/>
            <person name="Herrera-Estrella A."/>
            <person name="Seidl-Seiboth V."/>
            <person name="Martinez D.A."/>
            <person name="Druzhinina I.S."/>
            <person name="Thon M."/>
            <person name="Zeilinger S."/>
            <person name="Casas-Flores S."/>
            <person name="Horwitz B.A."/>
            <person name="Mukherjee P.K."/>
            <person name="Mukherjee M."/>
            <person name="Kredics L."/>
            <person name="Alcaraz L.D."/>
            <person name="Aerts A."/>
            <person name="Antal Z."/>
            <person name="Atanasova L."/>
            <person name="Cervantes-Badillo M.G."/>
            <person name="Challacombe J."/>
            <person name="Chertkov O."/>
            <person name="McCluskey K."/>
            <person name="Coulpier F."/>
            <person name="Deshpande N."/>
            <person name="von Doehren H."/>
            <person name="Ebbole D.J."/>
            <person name="Esquivel-Naranjo E.U."/>
            <person name="Fekete E."/>
            <person name="Flipphi M."/>
            <person name="Glaser F."/>
            <person name="Gomez-Rodriguez E.Y."/>
            <person name="Gruber S."/>
            <person name="Han C."/>
            <person name="Henrissat B."/>
            <person name="Hermosa R."/>
            <person name="Hernandez-Onate M."/>
            <person name="Karaffa L."/>
            <person name="Kosti I."/>
            <person name="Le Crom S."/>
            <person name="Lindquist E."/>
            <person name="Lucas S."/>
            <person name="Luebeck M."/>
            <person name="Luebeck P.S."/>
            <person name="Margeot A."/>
            <person name="Metz B."/>
            <person name="Misra M."/>
            <person name="Nevalainen H."/>
            <person name="Omann M."/>
            <person name="Packer N."/>
            <person name="Perrone G."/>
            <person name="Uresti-Rivera E.E."/>
            <person name="Salamov A."/>
            <person name="Schmoll M."/>
            <person name="Seiboth B."/>
            <person name="Shapiro H."/>
            <person name="Sukno S."/>
            <person name="Tamayo-Ramos J.A."/>
            <person name="Tisch D."/>
            <person name="Wiest A."/>
            <person name="Wilkinson H.H."/>
            <person name="Zhang M."/>
            <person name="Coutinho P.M."/>
            <person name="Kenerley C.M."/>
            <person name="Monte E."/>
            <person name="Baker S.E."/>
            <person name="Grigoriev I.V."/>
        </authorList>
    </citation>
    <scope>NUCLEOTIDE SEQUENCE [LARGE SCALE GENOMIC DNA]</scope>
    <source>
        <strain evidence="13">ATCC 20476 / IMI 206040</strain>
    </source>
</reference>
<dbReference type="AlphaFoldDB" id="G9NHQ9"/>
<dbReference type="Gene3D" id="1.10.1420.10">
    <property type="match status" value="2"/>
</dbReference>
<name>G9NHQ9_HYPAI</name>
<dbReference type="GO" id="GO:0030983">
    <property type="term" value="F:mismatched DNA binding"/>
    <property type="evidence" value="ECO:0007669"/>
    <property type="project" value="InterPro"/>
</dbReference>
<feature type="compositionally biased region" description="Low complexity" evidence="10">
    <location>
        <begin position="68"/>
        <end position="90"/>
    </location>
</feature>
<dbReference type="PROSITE" id="PS00486">
    <property type="entry name" value="DNA_MISMATCH_REPAIR_2"/>
    <property type="match status" value="1"/>
</dbReference>
<dbReference type="Gene3D" id="3.30.420.110">
    <property type="entry name" value="MutS, connector domain"/>
    <property type="match status" value="1"/>
</dbReference>
<dbReference type="InterPro" id="IPR027417">
    <property type="entry name" value="P-loop_NTPase"/>
</dbReference>
<sequence length="873" mass="97943">MSFSSGASPQTTGTYSSYFSSSVPPESPSLQSQRSYSQASQAYDEDEFGDEFEDELEGPPSVTLTTASTTISRPSTPSGRRSRRGTTPSILGQSESNDIICAVSESRGVTHTVGIAIVNMSLGEVTLSQICDSQSYVRTIHKLQLASPSRIVFTPSACPPNRPSTFYSLVEQLIPEAEIACHERSAWSESSGIEYMEGLALDGDIGPLKVATQGKYYAVCCFSAAMKYIDHQFNVTFSPQSLRIGYQPSEDTMMIAIPAIQSLEVMCNLKSAKSKECLFGLLNHTLTPMGARVLRNNMLQPSTNFDGYIRVRYDALGEMVAHEEMFREIRKALKLFHDAERTFTKLITIRPATGITAAEEQITHILMVKSFLESVPDIYRALYPAKSDLLVKIRTICCPETTVPILRMIKEVIEADVTYMKSPLDLRNQRTFAVKSGLSGLLDIARQTYKELTDYIHQYTNGVSEEHQAAVTIKFDNRRMYWFRIPTADLDPESVSQHFINVIWKKNHIECQTMDLVKLNRRLSDTSNEVMLRSDQIILELVKDLRKEVSPLFRVCESIALLDMIASFGQVTTTRDYVRPLIEDTLALKAARHPILDKKMASEYVPNDYYGTEHHRFHCVTGCNMSGKSTYIRSVALLQIMAQIGCFVPAEFATFPIIHNILARISTQDSIEANLSSFGVEMREMAFILKNVDSQSLAIIDELGRGTGNRDGMAIAMAISEALIDTGAYVWFATHFIELARALENRPGVLNLHLASNTTIGEGGIPHLNMLYKATAGTVDDEHHYGIVLARAMGMPNSFIEVAEKVANDLRSRRESNRQNSESYKEIHRQKLMLNLYEALKQAARPSNPETRLGYLRCLREEYHERLREIEEM</sequence>
<dbReference type="Pfam" id="PF05188">
    <property type="entry name" value="MutS_II"/>
    <property type="match status" value="1"/>
</dbReference>
<dbReference type="InterPro" id="IPR011184">
    <property type="entry name" value="DNA_mismatch_repair_Msh2"/>
</dbReference>
<dbReference type="SUPFAM" id="SSF48334">
    <property type="entry name" value="DNA repair protein MutS, domain III"/>
    <property type="match status" value="1"/>
</dbReference>
<evidence type="ECO:0000256" key="8">
    <source>
        <dbReference type="ARBA" id="ARBA00029792"/>
    </source>
</evidence>
<evidence type="ECO:0000256" key="4">
    <source>
        <dbReference type="ARBA" id="ARBA00022840"/>
    </source>
</evidence>
<dbReference type="InterPro" id="IPR007860">
    <property type="entry name" value="DNA_mmatch_repair_MutS_con_dom"/>
</dbReference>
<keyword evidence="13" id="KW-1185">Reference proteome</keyword>
<dbReference type="EMBL" id="ABDG02000015">
    <property type="protein sequence ID" value="EHK49792.1"/>
    <property type="molecule type" value="Genomic_DNA"/>
</dbReference>
<feature type="region of interest" description="Disordered" evidence="10">
    <location>
        <begin position="1"/>
        <end position="92"/>
    </location>
</feature>
<keyword evidence="5" id="KW-0238">DNA-binding</keyword>
<feature type="compositionally biased region" description="Polar residues" evidence="10">
    <location>
        <begin position="1"/>
        <end position="15"/>
    </location>
</feature>
<evidence type="ECO:0000256" key="9">
    <source>
        <dbReference type="ARBA" id="ARBA00073774"/>
    </source>
</evidence>
<evidence type="ECO:0000256" key="3">
    <source>
        <dbReference type="ARBA" id="ARBA00022741"/>
    </source>
</evidence>
<dbReference type="OrthoDB" id="276261at2759"/>
<dbReference type="InterPro" id="IPR045076">
    <property type="entry name" value="MutS"/>
</dbReference>
<evidence type="ECO:0000256" key="5">
    <source>
        <dbReference type="ARBA" id="ARBA00023125"/>
    </source>
</evidence>
<dbReference type="HOGENOM" id="CLU_002472_7_3_1"/>
<dbReference type="InterPro" id="IPR007861">
    <property type="entry name" value="DNA_mismatch_repair_MutS_clamp"/>
</dbReference>
<keyword evidence="3" id="KW-0547">Nucleotide-binding</keyword>
<dbReference type="PANTHER" id="PTHR11361">
    <property type="entry name" value="DNA MISMATCH REPAIR PROTEIN MUTS FAMILY MEMBER"/>
    <property type="match status" value="1"/>
</dbReference>
<evidence type="ECO:0000256" key="7">
    <source>
        <dbReference type="ARBA" id="ARBA00025902"/>
    </source>
</evidence>
<dbReference type="PIRSF" id="PIRSF005813">
    <property type="entry name" value="MSH2"/>
    <property type="match status" value="1"/>
</dbReference>
<dbReference type="InterPro" id="IPR036678">
    <property type="entry name" value="MutS_con_dom_sf"/>
</dbReference>
<dbReference type="OMA" id="KMTMLYK"/>
<evidence type="ECO:0000256" key="10">
    <source>
        <dbReference type="SAM" id="MobiDB-lite"/>
    </source>
</evidence>
<dbReference type="GO" id="GO:0007131">
    <property type="term" value="P:reciprocal meiotic recombination"/>
    <property type="evidence" value="ECO:0007669"/>
    <property type="project" value="TreeGrafter"/>
</dbReference>
<evidence type="ECO:0000313" key="12">
    <source>
        <dbReference type="EMBL" id="EHK49792.1"/>
    </source>
</evidence>
<comment type="subunit">
    <text evidence="7">Heterodimer consisting of MSH2-MSH3 (MutS beta). Forms a ternary complex with MutL alpha (MLH1-PMS1).</text>
</comment>
<dbReference type="PANTHER" id="PTHR11361:SF21">
    <property type="entry name" value="MUTS PROTEIN HOMOLOG 4"/>
    <property type="match status" value="1"/>
</dbReference>
<comment type="caution">
    <text evidence="12">The sequence shown here is derived from an EMBL/GenBank/DDBJ whole genome shotgun (WGS) entry which is preliminary data.</text>
</comment>
<dbReference type="SMART" id="SM00534">
    <property type="entry name" value="MUTSac"/>
    <property type="match status" value="1"/>
</dbReference>
<dbReference type="GO" id="GO:0006298">
    <property type="term" value="P:mismatch repair"/>
    <property type="evidence" value="ECO:0007669"/>
    <property type="project" value="InterPro"/>
</dbReference>
<feature type="domain" description="DNA mismatch repair proteins mutS family" evidence="11">
    <location>
        <begin position="696"/>
        <end position="712"/>
    </location>
</feature>
<dbReference type="Proteomes" id="UP000005426">
    <property type="component" value="Unassembled WGS sequence"/>
</dbReference>
<dbReference type="InterPro" id="IPR007696">
    <property type="entry name" value="DNA_mismatch_repair_MutS_core"/>
</dbReference>
<evidence type="ECO:0000259" key="11">
    <source>
        <dbReference type="PROSITE" id="PS00486"/>
    </source>
</evidence>
<dbReference type="GO" id="GO:0005634">
    <property type="term" value="C:nucleus"/>
    <property type="evidence" value="ECO:0007669"/>
    <property type="project" value="TreeGrafter"/>
</dbReference>
<dbReference type="FunFam" id="3.40.50.300:FF:000870">
    <property type="entry name" value="MutS protein homolog 4"/>
    <property type="match status" value="1"/>
</dbReference>
<proteinExistence type="inferred from homology"/>
<evidence type="ECO:0000256" key="6">
    <source>
        <dbReference type="ARBA" id="ARBA00023254"/>
    </source>
</evidence>
<dbReference type="Pfam" id="PF05192">
    <property type="entry name" value="MutS_III"/>
    <property type="match status" value="1"/>
</dbReference>
<evidence type="ECO:0000256" key="2">
    <source>
        <dbReference type="ARBA" id="ARBA00022151"/>
    </source>
</evidence>
<dbReference type="SUPFAM" id="SSF52540">
    <property type="entry name" value="P-loop containing nucleoside triphosphate hydrolases"/>
    <property type="match status" value="1"/>
</dbReference>
<feature type="compositionally biased region" description="Low complexity" evidence="10">
    <location>
        <begin position="16"/>
        <end position="42"/>
    </location>
</feature>
<dbReference type="eggNOG" id="KOG0220">
    <property type="taxonomic scope" value="Eukaryota"/>
</dbReference>
<dbReference type="Pfam" id="PF00488">
    <property type="entry name" value="MutS_V"/>
    <property type="match status" value="1"/>
</dbReference>
<comment type="similarity">
    <text evidence="1">Belongs to the DNA mismatch repair MutS family. MSH3 subfamily.</text>
</comment>
<dbReference type="SMART" id="SM00533">
    <property type="entry name" value="MUTSd"/>
    <property type="match status" value="1"/>
</dbReference>
<evidence type="ECO:0000313" key="13">
    <source>
        <dbReference type="Proteomes" id="UP000005426"/>
    </source>
</evidence>
<dbReference type="Gene3D" id="3.40.50.300">
    <property type="entry name" value="P-loop containing nucleotide triphosphate hydrolases"/>
    <property type="match status" value="1"/>
</dbReference>
<gene>
    <name evidence="12" type="ORF">TRIATDRAFT_261202</name>
</gene>
<keyword evidence="6" id="KW-0469">Meiosis</keyword>
<evidence type="ECO:0000256" key="1">
    <source>
        <dbReference type="ARBA" id="ARBA00007094"/>
    </source>
</evidence>
<protein>
    <recommendedName>
        <fullName evidence="2 9">DNA mismatch repair protein MSH3</fullName>
    </recommendedName>
    <alternativeName>
        <fullName evidence="2 9">DNA mismatch repair protein MSH3</fullName>
    </alternativeName>
    <alternativeName>
        <fullName evidence="8">MutS protein homolog 3</fullName>
    </alternativeName>
</protein>
<dbReference type="STRING" id="452589.G9NHQ9"/>
<keyword evidence="4" id="KW-0067">ATP-binding</keyword>
<dbReference type="InterPro" id="IPR000432">
    <property type="entry name" value="DNA_mismatch_repair_MutS_C"/>
</dbReference>
<dbReference type="GO" id="GO:0140664">
    <property type="term" value="F:ATP-dependent DNA damage sensor activity"/>
    <property type="evidence" value="ECO:0007669"/>
    <property type="project" value="InterPro"/>
</dbReference>
<dbReference type="Pfam" id="PF05190">
    <property type="entry name" value="MutS_IV"/>
    <property type="match status" value="1"/>
</dbReference>
<accession>G9NHQ9</accession>